<feature type="compositionally biased region" description="Polar residues" evidence="12">
    <location>
        <begin position="575"/>
        <end position="584"/>
    </location>
</feature>
<keyword evidence="10" id="KW-0966">Cell projection</keyword>
<sequence length="724" mass="77929">MSQDMTTPVVPETSTAADLETTSSYTVMTTTDDGIQVAYVAMRVSGENVVWSEDLRNSSSQAYREFTGQFLTWFEDVLRRNPDYRGGARVVSLSPGSVVVNSEVMFNQGTNLDVVQEEILTSAVNLSLGVLEVQRISFSEPVTATDGPATESSVITQAPTMDSTAEQTSTQAESTAEQTSTLAPTMESTAEQTSTHTPTMESTAEQTSTHTPTMESTAEQTSTHAPTVGSTAEQTSTHTPTTESTAEQTNTQGPTMESTAEQTSTQALTMASTAEQTSTQGPTMESTAQQTSSHAPTMESTAEQTSTQAESTAEQTSTQGPTIESTAEQTSTQAPTMESTAEQTSTPAPTMESTAEQTSTQAESTAEQTSTQATTKEISTLQTTQEAETTSGETSRPGETTRVTEEPAASSTPEIPDTTVQPTAPSTTVMLTSFRGKVVIISGYDWSDDLLNMDLPDTKDVKNMLETLLGNVFAPLPGYRSVEVVEFSQGSVEVLYDVTFEESSSITPEKLTETMRSYLRNNGNSLGTYVINVDAVEHSGLISHVWKIQKCSRKSTPNQRYVLDEEAEEMHYKRSWTTGSHDNGSSSSRSQSEFAPYDTITTFESNKQPMGDAEVEELPMPLVEAVQPANGGSQGGGANGRNDEEHTYHNVGQGHVNPAFVDPAGYKTYYDYDVSDVTDLAGNGTARRVNGTGRGGNSKRSLVYRNGGTCTFYDLDRDAWETHL</sequence>
<name>A0AAV4FTN5_9GAST</name>
<dbReference type="InterPro" id="IPR039861">
    <property type="entry name" value="IMPG"/>
</dbReference>
<dbReference type="InterPro" id="IPR036364">
    <property type="entry name" value="SEA_dom_sf"/>
</dbReference>
<evidence type="ECO:0000313" key="16">
    <source>
        <dbReference type="Proteomes" id="UP000762676"/>
    </source>
</evidence>
<gene>
    <name evidence="15" type="ORF">ElyMa_002192400</name>
</gene>
<dbReference type="Pfam" id="PF01390">
    <property type="entry name" value="SEA"/>
    <property type="match status" value="2"/>
</dbReference>
<evidence type="ECO:0000256" key="4">
    <source>
        <dbReference type="ARBA" id="ARBA00022525"/>
    </source>
</evidence>
<keyword evidence="4" id="KW-0964">Secreted</keyword>
<evidence type="ECO:0000256" key="5">
    <source>
        <dbReference type="ARBA" id="ARBA00022530"/>
    </source>
</evidence>
<evidence type="ECO:0000256" key="2">
    <source>
        <dbReference type="ARBA" id="ARBA00004504"/>
    </source>
</evidence>
<evidence type="ECO:0000259" key="13">
    <source>
        <dbReference type="PROSITE" id="PS50024"/>
    </source>
</evidence>
<keyword evidence="11" id="KW-0807">Transducer</keyword>
<comment type="caution">
    <text evidence="15">The sequence shown here is derived from an EMBL/GenBank/DDBJ whole genome shotgun (WGS) entry which is preliminary data.</text>
</comment>
<dbReference type="SMART" id="SM00200">
    <property type="entry name" value="SEA"/>
    <property type="match status" value="2"/>
</dbReference>
<dbReference type="EMBL" id="BMAT01004548">
    <property type="protein sequence ID" value="GFR75605.1"/>
    <property type="molecule type" value="Genomic_DNA"/>
</dbReference>
<evidence type="ECO:0000256" key="3">
    <source>
        <dbReference type="ARBA" id="ARBA00004593"/>
    </source>
</evidence>
<keyword evidence="8" id="KW-0677">Repeat</keyword>
<protein>
    <submittedName>
        <fullName evidence="15">Lysostaphin</fullName>
    </submittedName>
</protein>
<dbReference type="PANTHER" id="PTHR12199:SF5">
    <property type="entry name" value="MUCIN-2-LIKE ISOFORM X1"/>
    <property type="match status" value="1"/>
</dbReference>
<dbReference type="Proteomes" id="UP000762676">
    <property type="component" value="Unassembled WGS sequence"/>
</dbReference>
<keyword evidence="7" id="KW-0732">Signal</keyword>
<feature type="region of interest" description="Disordered" evidence="12">
    <location>
        <begin position="574"/>
        <end position="597"/>
    </location>
</feature>
<dbReference type="GO" id="GO:0007165">
    <property type="term" value="P:signal transduction"/>
    <property type="evidence" value="ECO:0007669"/>
    <property type="project" value="UniProtKB-KW"/>
</dbReference>
<evidence type="ECO:0000256" key="6">
    <source>
        <dbReference type="ARBA" id="ARBA00022674"/>
    </source>
</evidence>
<dbReference type="SUPFAM" id="SSF82671">
    <property type="entry name" value="SEA domain"/>
    <property type="match status" value="1"/>
</dbReference>
<evidence type="ECO:0000256" key="10">
    <source>
        <dbReference type="ARBA" id="ARBA00023273"/>
    </source>
</evidence>
<dbReference type="GO" id="GO:0001750">
    <property type="term" value="C:photoreceptor outer segment"/>
    <property type="evidence" value="ECO:0007669"/>
    <property type="project" value="UniProtKB-SubCell"/>
</dbReference>
<feature type="domain" description="SEA" evidence="13">
    <location>
        <begin position="34"/>
        <end position="145"/>
    </location>
</feature>
<keyword evidence="6" id="KW-0358">Heparin-binding</keyword>
<dbReference type="PROSITE" id="PS50024">
    <property type="entry name" value="SEA"/>
    <property type="match status" value="2"/>
</dbReference>
<feature type="domain" description="SEA" evidence="13">
    <location>
        <begin position="430"/>
        <end position="543"/>
    </location>
</feature>
<evidence type="ECO:0000256" key="7">
    <source>
        <dbReference type="ARBA" id="ARBA00022729"/>
    </source>
</evidence>
<evidence type="ECO:0000256" key="11">
    <source>
        <dbReference type="PROSITE-ProRule" id="PRU00284"/>
    </source>
</evidence>
<feature type="compositionally biased region" description="Low complexity" evidence="12">
    <location>
        <begin position="230"/>
        <end position="252"/>
    </location>
</feature>
<dbReference type="GO" id="GO:0016020">
    <property type="term" value="C:membrane"/>
    <property type="evidence" value="ECO:0007669"/>
    <property type="project" value="InterPro"/>
</dbReference>
<evidence type="ECO:0000259" key="14">
    <source>
        <dbReference type="PROSITE" id="PS50111"/>
    </source>
</evidence>
<feature type="compositionally biased region" description="Low complexity" evidence="12">
    <location>
        <begin position="352"/>
        <end position="375"/>
    </location>
</feature>
<evidence type="ECO:0000256" key="9">
    <source>
        <dbReference type="ARBA" id="ARBA00023180"/>
    </source>
</evidence>
<evidence type="ECO:0000256" key="8">
    <source>
        <dbReference type="ARBA" id="ARBA00022737"/>
    </source>
</evidence>
<feature type="compositionally biased region" description="Polar residues" evidence="12">
    <location>
        <begin position="253"/>
        <end position="348"/>
    </location>
</feature>
<evidence type="ECO:0000313" key="15">
    <source>
        <dbReference type="EMBL" id="GFR75605.1"/>
    </source>
</evidence>
<feature type="compositionally biased region" description="Polar residues" evidence="12">
    <location>
        <begin position="150"/>
        <end position="229"/>
    </location>
</feature>
<feature type="domain" description="Methyl-accepting transducer" evidence="14">
    <location>
        <begin position="157"/>
        <end position="402"/>
    </location>
</feature>
<evidence type="ECO:0000256" key="12">
    <source>
        <dbReference type="SAM" id="MobiDB-lite"/>
    </source>
</evidence>
<dbReference type="GO" id="GO:0033165">
    <property type="term" value="C:interphotoreceptor matrix"/>
    <property type="evidence" value="ECO:0007669"/>
    <property type="project" value="UniProtKB-SubCell"/>
</dbReference>
<dbReference type="PROSITE" id="PS50111">
    <property type="entry name" value="CHEMOTAXIS_TRANSDUC_2"/>
    <property type="match status" value="1"/>
</dbReference>
<evidence type="ECO:0000256" key="1">
    <source>
        <dbReference type="ARBA" id="ARBA00004437"/>
    </source>
</evidence>
<dbReference type="GO" id="GO:0001917">
    <property type="term" value="C:photoreceptor inner segment"/>
    <property type="evidence" value="ECO:0007669"/>
    <property type="project" value="UniProtKB-SubCell"/>
</dbReference>
<dbReference type="GO" id="GO:0007601">
    <property type="term" value="P:visual perception"/>
    <property type="evidence" value="ECO:0007669"/>
    <property type="project" value="InterPro"/>
</dbReference>
<dbReference type="AlphaFoldDB" id="A0AAV4FTN5"/>
<keyword evidence="16" id="KW-1185">Reference proteome</keyword>
<dbReference type="InterPro" id="IPR004089">
    <property type="entry name" value="MCPsignal_dom"/>
</dbReference>
<dbReference type="PANTHER" id="PTHR12199">
    <property type="entry name" value="INTERPHOTORECEPTOR MATRIX PROTEOGLYCAN"/>
    <property type="match status" value="1"/>
</dbReference>
<organism evidence="15 16">
    <name type="scientific">Elysia marginata</name>
    <dbReference type="NCBI Taxonomy" id="1093978"/>
    <lineage>
        <taxon>Eukaryota</taxon>
        <taxon>Metazoa</taxon>
        <taxon>Spiralia</taxon>
        <taxon>Lophotrochozoa</taxon>
        <taxon>Mollusca</taxon>
        <taxon>Gastropoda</taxon>
        <taxon>Heterobranchia</taxon>
        <taxon>Euthyneura</taxon>
        <taxon>Panpulmonata</taxon>
        <taxon>Sacoglossa</taxon>
        <taxon>Placobranchoidea</taxon>
        <taxon>Plakobranchidae</taxon>
        <taxon>Elysia</taxon>
    </lineage>
</organism>
<dbReference type="GO" id="GO:0008201">
    <property type="term" value="F:heparin binding"/>
    <property type="evidence" value="ECO:0007669"/>
    <property type="project" value="UniProtKB-KW"/>
</dbReference>
<accession>A0AAV4FTN5</accession>
<keyword evidence="9" id="KW-0325">Glycoprotein</keyword>
<feature type="compositionally biased region" description="Polar residues" evidence="12">
    <location>
        <begin position="409"/>
        <end position="424"/>
    </location>
</feature>
<reference evidence="15 16" key="1">
    <citation type="journal article" date="2021" name="Elife">
        <title>Chloroplast acquisition without the gene transfer in kleptoplastic sea slugs, Plakobranchus ocellatus.</title>
        <authorList>
            <person name="Maeda T."/>
            <person name="Takahashi S."/>
            <person name="Yoshida T."/>
            <person name="Shimamura S."/>
            <person name="Takaki Y."/>
            <person name="Nagai Y."/>
            <person name="Toyoda A."/>
            <person name="Suzuki Y."/>
            <person name="Arimoto A."/>
            <person name="Ishii H."/>
            <person name="Satoh N."/>
            <person name="Nishiyama T."/>
            <person name="Hasebe M."/>
            <person name="Maruyama T."/>
            <person name="Minagawa J."/>
            <person name="Obokata J."/>
            <person name="Shigenobu S."/>
        </authorList>
    </citation>
    <scope>NUCLEOTIDE SEQUENCE [LARGE SCALE GENOMIC DNA]</scope>
</reference>
<dbReference type="InterPro" id="IPR000082">
    <property type="entry name" value="SEA_dom"/>
</dbReference>
<feature type="compositionally biased region" description="Polar residues" evidence="12">
    <location>
        <begin position="376"/>
        <end position="398"/>
    </location>
</feature>
<comment type="subcellular location">
    <subcellularLocation>
        <location evidence="2">Cell projection</location>
        <location evidence="2">Cilium</location>
        <location evidence="2">Photoreceptor outer segment</location>
    </subcellularLocation>
    <subcellularLocation>
        <location evidence="1">Photoreceptor inner segment</location>
    </subcellularLocation>
    <subcellularLocation>
        <location evidence="3">Secreted</location>
        <location evidence="3">Extracellular space</location>
        <location evidence="3">Extracellular matrix</location>
        <location evidence="3">Interphotoreceptor matrix</location>
    </subcellularLocation>
</comment>
<keyword evidence="5" id="KW-0272">Extracellular matrix</keyword>
<proteinExistence type="predicted"/>
<feature type="region of interest" description="Disordered" evidence="12">
    <location>
        <begin position="142"/>
        <end position="424"/>
    </location>
</feature>